<evidence type="ECO:0000259" key="1">
    <source>
        <dbReference type="Pfam" id="PF01882"/>
    </source>
</evidence>
<feature type="domain" description="DUF58" evidence="1">
    <location>
        <begin position="48"/>
        <end position="252"/>
    </location>
</feature>
<accession>A0A4Z1R9E0</accession>
<evidence type="ECO:0000313" key="2">
    <source>
        <dbReference type="EMBL" id="TKS55225.1"/>
    </source>
</evidence>
<proteinExistence type="predicted"/>
<dbReference type="PANTHER" id="PTHR33608">
    <property type="entry name" value="BLL2464 PROTEIN"/>
    <property type="match status" value="1"/>
</dbReference>
<dbReference type="EMBL" id="SPUH01000001">
    <property type="protein sequence ID" value="TKS55225.1"/>
    <property type="molecule type" value="Genomic_DNA"/>
</dbReference>
<evidence type="ECO:0000313" key="3">
    <source>
        <dbReference type="Proteomes" id="UP000298681"/>
    </source>
</evidence>
<sequence length="297" mass="32446">MTTDVITLSPELRARLRGLRIAPRRALARGGIGQHRGRERGSGMEFAQYRAYEPGDEPKAIDWKLYARSDRLFVREAERESPLTVWLLLDASASMGQVDESRPGFSRLDAARQLALAIAELAIGQGDRIGLLVVGNDRVDGVDAGTGPRQRDRQLLMLDGLRASGAWPGSDRLAPVWERIGADDMVVLLGDLFDPASVDLATRLAAARREVLAIQLLTVGERDFDYRGGRRFEDPETGEVLPGDGAALRAGFFERFGAAQAALAARLDAAGIRHVRHVLDQPLDAPLRALFAPPGRR</sequence>
<comment type="caution">
    <text evidence="2">The sequence shown here is derived from an EMBL/GenBank/DDBJ whole genome shotgun (WGS) entry which is preliminary data.</text>
</comment>
<dbReference type="AlphaFoldDB" id="A0A4Z1R9E0"/>
<dbReference type="Proteomes" id="UP000298681">
    <property type="component" value="Unassembled WGS sequence"/>
</dbReference>
<dbReference type="PANTHER" id="PTHR33608:SF7">
    <property type="entry name" value="DUF58 DOMAIN-CONTAINING PROTEIN"/>
    <property type="match status" value="1"/>
</dbReference>
<dbReference type="SUPFAM" id="SSF53300">
    <property type="entry name" value="vWA-like"/>
    <property type="match status" value="1"/>
</dbReference>
<gene>
    <name evidence="2" type="ORF">E4582_01100</name>
</gene>
<dbReference type="InterPro" id="IPR036465">
    <property type="entry name" value="vWFA_dom_sf"/>
</dbReference>
<reference evidence="2 3" key="1">
    <citation type="submission" date="2019-01" db="EMBL/GenBank/DDBJ databases">
        <authorList>
            <person name="Zhang S."/>
        </authorList>
    </citation>
    <scope>NUCLEOTIDE SEQUENCE [LARGE SCALE GENOMIC DNA]</scope>
    <source>
        <strain evidence="2 3">1626</strain>
    </source>
</reference>
<dbReference type="InterPro" id="IPR002881">
    <property type="entry name" value="DUF58"/>
</dbReference>
<keyword evidence="3" id="KW-1185">Reference proteome</keyword>
<dbReference type="Gene3D" id="3.40.50.410">
    <property type="entry name" value="von Willebrand factor, type A domain"/>
    <property type="match status" value="1"/>
</dbReference>
<protein>
    <submittedName>
        <fullName evidence="2">DUF58 domain-containing protein</fullName>
    </submittedName>
</protein>
<dbReference type="RefSeq" id="WP_134674579.1">
    <property type="nucleotide sequence ID" value="NZ_SPUH01000001.1"/>
</dbReference>
<dbReference type="Pfam" id="PF01882">
    <property type="entry name" value="DUF58"/>
    <property type="match status" value="1"/>
</dbReference>
<organism evidence="2 3">
    <name type="scientific">Luteimonas yindakuii</name>
    <dbReference type="NCBI Taxonomy" id="2565782"/>
    <lineage>
        <taxon>Bacteria</taxon>
        <taxon>Pseudomonadati</taxon>
        <taxon>Pseudomonadota</taxon>
        <taxon>Gammaproteobacteria</taxon>
        <taxon>Lysobacterales</taxon>
        <taxon>Lysobacteraceae</taxon>
        <taxon>Luteimonas</taxon>
    </lineage>
</organism>
<name>A0A4Z1R9E0_9GAMM</name>